<accession>A0A7D6BT75</accession>
<feature type="transmembrane region" description="Helical" evidence="6">
    <location>
        <begin position="395"/>
        <end position="412"/>
    </location>
</feature>
<feature type="transmembrane region" description="Helical" evidence="6">
    <location>
        <begin position="314"/>
        <end position="332"/>
    </location>
</feature>
<gene>
    <name evidence="7" type="ORF">Sv326_0906</name>
</gene>
<dbReference type="GO" id="GO:0005886">
    <property type="term" value="C:plasma membrane"/>
    <property type="evidence" value="ECO:0007669"/>
    <property type="project" value="UniProtKB-SubCell"/>
</dbReference>
<comment type="subcellular location">
    <subcellularLocation>
        <location evidence="1">Cell membrane</location>
        <topology evidence="1">Multi-pass membrane protein</topology>
    </subcellularLocation>
</comment>
<dbReference type="Proteomes" id="UP000510821">
    <property type="component" value="Chromosome"/>
</dbReference>
<feature type="transmembrane region" description="Helical" evidence="6">
    <location>
        <begin position="84"/>
        <end position="108"/>
    </location>
</feature>
<feature type="transmembrane region" description="Helical" evidence="6">
    <location>
        <begin position="370"/>
        <end position="389"/>
    </location>
</feature>
<dbReference type="PIRSF" id="PIRSF006060">
    <property type="entry name" value="AA_transporter"/>
    <property type="match status" value="1"/>
</dbReference>
<dbReference type="Pfam" id="PF13520">
    <property type="entry name" value="AA_permease_2"/>
    <property type="match status" value="1"/>
</dbReference>
<dbReference type="InterPro" id="IPR002293">
    <property type="entry name" value="AA/rel_permease1"/>
</dbReference>
<dbReference type="AlphaFoldDB" id="A0A7D6BT75"/>
<keyword evidence="3 6" id="KW-0812">Transmembrane</keyword>
<evidence type="ECO:0000256" key="5">
    <source>
        <dbReference type="ARBA" id="ARBA00023136"/>
    </source>
</evidence>
<feature type="transmembrane region" description="Helical" evidence="6">
    <location>
        <begin position="114"/>
        <end position="136"/>
    </location>
</feature>
<keyword evidence="4 6" id="KW-1133">Transmembrane helix</keyword>
<proteinExistence type="predicted"/>
<dbReference type="GO" id="GO:0022857">
    <property type="term" value="F:transmembrane transporter activity"/>
    <property type="evidence" value="ECO:0007669"/>
    <property type="project" value="InterPro"/>
</dbReference>
<evidence type="ECO:0000256" key="1">
    <source>
        <dbReference type="ARBA" id="ARBA00004651"/>
    </source>
</evidence>
<reference evidence="8" key="1">
    <citation type="submission" date="2020-07" db="EMBL/GenBank/DDBJ databases">
        <title>Metabolic diversity and evolutionary history of the archaeal phylum ###Micrarchaeota### uncovered from a freshwater lake metagenome.</title>
        <authorList>
            <person name="Kadnikov V.V."/>
            <person name="Savvichev A.S."/>
            <person name="Mardanov A.V."/>
            <person name="Beletsky A.V."/>
            <person name="Chupakov A.V."/>
            <person name="Kokryatskaya N.M."/>
            <person name="Pimenov N.V."/>
            <person name="Ravin N.V."/>
        </authorList>
    </citation>
    <scope>NUCLEOTIDE SEQUENCE [LARGE SCALE GENOMIC DNA]</scope>
</reference>
<dbReference type="KEGG" id="flt:Sv326_0906"/>
<name>A0A7D6BT75_FERL1</name>
<feature type="transmembrane region" description="Helical" evidence="6">
    <location>
        <begin position="41"/>
        <end position="63"/>
    </location>
</feature>
<evidence type="ECO:0000256" key="6">
    <source>
        <dbReference type="SAM" id="Phobius"/>
    </source>
</evidence>
<sequence>MAARLRRTLNLFDAISVGLGAIIGAGIFVIVGVAADMAGPGVIYSVIIAGIVSMFTAFSFAELCSVIPEEGGAYEYSYKVLSPFLGFMTGWMLIIGNIVAGAAVSLGLADYLRILMVFPANLLAVGACLLFTLINLMGAKQSKIVNDVLVILKVIILLLFVFLGIPYIKSSNFSNPFPNGFSGLVGGAAVMMFAYLGYCNVTTISEEVVNPKKTMPLSILLSLAISALLYLFVSFTAVGVMDYRTLASSGSPLADVMRATGNDAAALLVSLGAVFATATVLHTIILSVSRIIYSMSRNHQTPRLINYIHPRYGTPYVSILLTGIPMAILALIGNLKEVVSLATFLIILSHLLVNYAAIAINRRTRPAFRIPFYPIPPVLGIITFVALAFSLLADIWLIALAVLVLGVILYYADESLLNRKRRH</sequence>
<feature type="transmembrane region" description="Helical" evidence="6">
    <location>
        <begin position="219"/>
        <end position="244"/>
    </location>
</feature>
<keyword evidence="2" id="KW-1003">Cell membrane</keyword>
<feature type="transmembrane region" description="Helical" evidence="6">
    <location>
        <begin position="148"/>
        <end position="168"/>
    </location>
</feature>
<feature type="transmembrane region" description="Helical" evidence="6">
    <location>
        <begin position="12"/>
        <end position="35"/>
    </location>
</feature>
<feature type="transmembrane region" description="Helical" evidence="6">
    <location>
        <begin position="264"/>
        <end position="293"/>
    </location>
</feature>
<keyword evidence="5 6" id="KW-0472">Membrane</keyword>
<dbReference type="InterPro" id="IPR050367">
    <property type="entry name" value="APC_superfamily"/>
</dbReference>
<dbReference type="Gene3D" id="1.20.1740.10">
    <property type="entry name" value="Amino acid/polyamine transporter I"/>
    <property type="match status" value="1"/>
</dbReference>
<evidence type="ECO:0000313" key="8">
    <source>
        <dbReference type="Proteomes" id="UP000510821"/>
    </source>
</evidence>
<evidence type="ECO:0000256" key="4">
    <source>
        <dbReference type="ARBA" id="ARBA00022989"/>
    </source>
</evidence>
<dbReference type="EMBL" id="CP058998">
    <property type="protein sequence ID" value="QLJ53081.1"/>
    <property type="molecule type" value="Genomic_DNA"/>
</dbReference>
<protein>
    <submittedName>
        <fullName evidence="7">Amino acid transporter PotE</fullName>
    </submittedName>
</protein>
<feature type="transmembrane region" description="Helical" evidence="6">
    <location>
        <begin position="180"/>
        <end position="198"/>
    </location>
</feature>
<evidence type="ECO:0000313" key="7">
    <source>
        <dbReference type="EMBL" id="QLJ53081.1"/>
    </source>
</evidence>
<organism evidence="7 8">
    <name type="scientific">Fermentimicrarchaeum limneticum</name>
    <dbReference type="NCBI Taxonomy" id="2795018"/>
    <lineage>
        <taxon>Archaea</taxon>
        <taxon>Candidatus Micrarchaeota</taxon>
        <taxon>Candidatus Fermentimicrarchaeales</taxon>
        <taxon>Candidatus Fermentimicrarchaeaceae</taxon>
        <taxon>Candidatus Fermentimicrarchaeum</taxon>
    </lineage>
</organism>
<dbReference type="PANTHER" id="PTHR42770">
    <property type="entry name" value="AMINO ACID TRANSPORTER-RELATED"/>
    <property type="match status" value="1"/>
</dbReference>
<evidence type="ECO:0000256" key="2">
    <source>
        <dbReference type="ARBA" id="ARBA00022475"/>
    </source>
</evidence>
<feature type="transmembrane region" description="Helical" evidence="6">
    <location>
        <begin position="338"/>
        <end position="358"/>
    </location>
</feature>
<evidence type="ECO:0000256" key="3">
    <source>
        <dbReference type="ARBA" id="ARBA00022692"/>
    </source>
</evidence>
<dbReference type="PANTHER" id="PTHR42770:SF7">
    <property type="entry name" value="MEMBRANE PROTEIN"/>
    <property type="match status" value="1"/>
</dbReference>